<dbReference type="RefSeq" id="YP_009126417.1">
    <property type="nucleotide sequence ID" value="NC_026608.1"/>
</dbReference>
<reference evidence="2 3" key="2">
    <citation type="journal article" date="2015" name="Stand. Genomic Sci.">
        <title>Complete genome sequence of Paracoccus marcusii phage vB_PmaS-R3 isolated from the South China Sea.</title>
        <authorList>
            <person name="Xu Y."/>
            <person name="Zhang R."/>
            <person name="Jiao N."/>
        </authorList>
    </citation>
    <scope>NUCLEOTIDE SEQUENCE [LARGE SCALE GENOMIC DNA]</scope>
</reference>
<dbReference type="KEGG" id="vg:23681311"/>
<keyword evidence="3" id="KW-1185">Reference proteome</keyword>
<evidence type="ECO:0000313" key="3">
    <source>
        <dbReference type="Proteomes" id="UP000031732"/>
    </source>
</evidence>
<feature type="transmembrane region" description="Helical" evidence="1">
    <location>
        <begin position="47"/>
        <end position="68"/>
    </location>
</feature>
<keyword evidence="1" id="KW-1133">Transmembrane helix</keyword>
<keyword evidence="1" id="KW-0472">Membrane</keyword>
<proteinExistence type="predicted"/>
<dbReference type="GeneID" id="23681311"/>
<accession>A0A0B5A7J4</accession>
<evidence type="ECO:0000313" key="2">
    <source>
        <dbReference type="EMBL" id="AJD83151.1"/>
    </source>
</evidence>
<dbReference type="Proteomes" id="UP000031732">
    <property type="component" value="Genome"/>
</dbReference>
<sequence length="75" mass="8343">METIADMKARARAQDAYGKWNTAPLWNEIARREDEARSPLHRFARRVAGFAGLALLWALSVAPFVIAAKNLFVSG</sequence>
<protein>
    <submittedName>
        <fullName evidence="2">Uncharacterized protein</fullName>
    </submittedName>
</protein>
<keyword evidence="1" id="KW-0812">Transmembrane</keyword>
<evidence type="ECO:0000256" key="1">
    <source>
        <dbReference type="SAM" id="Phobius"/>
    </source>
</evidence>
<reference evidence="3" key="1">
    <citation type="submission" date="2014-11" db="EMBL/GenBank/DDBJ databases">
        <title>Complete genome sequence of Paracoccus marcusii phage vB_PmaS_IMEP1 isolated from the South China Sea.</title>
        <authorList>
            <person name="Xu Y."/>
            <person name="Zhang R."/>
            <person name="Jiao N."/>
        </authorList>
    </citation>
    <scope>NUCLEOTIDE SEQUENCE [LARGE SCALE GENOMIC DNA]</scope>
</reference>
<organism evidence="2 3">
    <name type="scientific">Paracoccus phage vB_PmaS-R3</name>
    <dbReference type="NCBI Taxonomy" id="2494563"/>
    <lineage>
        <taxon>Viruses</taxon>
        <taxon>Duplodnaviria</taxon>
        <taxon>Heunggongvirae</taxon>
        <taxon>Uroviricota</taxon>
        <taxon>Caudoviricetes</taxon>
        <taxon>Zhuquevirus</taxon>
        <taxon>Zhuquevirus R3</taxon>
    </lineage>
</organism>
<dbReference type="EMBL" id="KP162168">
    <property type="protein sequence ID" value="AJD83151.1"/>
    <property type="molecule type" value="Genomic_DNA"/>
</dbReference>
<name>A0A0B5A7J4_9CAUD</name>